<gene>
    <name evidence="8" type="ORF">CMC5_062860</name>
</gene>
<name>A0A0K1EN83_CHOCO</name>
<evidence type="ECO:0000256" key="1">
    <source>
        <dbReference type="ARBA" id="ARBA00022679"/>
    </source>
</evidence>
<organism evidence="8 9">
    <name type="scientific">Chondromyces crocatus</name>
    <dbReference type="NCBI Taxonomy" id="52"/>
    <lineage>
        <taxon>Bacteria</taxon>
        <taxon>Pseudomonadati</taxon>
        <taxon>Myxococcota</taxon>
        <taxon>Polyangia</taxon>
        <taxon>Polyangiales</taxon>
        <taxon>Polyangiaceae</taxon>
        <taxon>Chondromyces</taxon>
    </lineage>
</organism>
<feature type="binding site" evidence="5">
    <location>
        <position position="75"/>
    </location>
    <ligand>
        <name>ATP</name>
        <dbReference type="ChEBI" id="CHEBI:30616"/>
    </ligand>
</feature>
<dbReference type="OrthoDB" id="9797180at2"/>
<dbReference type="InterPro" id="IPR017441">
    <property type="entry name" value="Protein_kinase_ATP_BS"/>
</dbReference>
<dbReference type="Gene3D" id="3.30.200.20">
    <property type="entry name" value="Phosphorylase Kinase, domain 1"/>
    <property type="match status" value="1"/>
</dbReference>
<evidence type="ECO:0000256" key="5">
    <source>
        <dbReference type="PROSITE-ProRule" id="PRU10141"/>
    </source>
</evidence>
<keyword evidence="2 5" id="KW-0547">Nucleotide-binding</keyword>
<dbReference type="InterPro" id="IPR011009">
    <property type="entry name" value="Kinase-like_dom_sf"/>
</dbReference>
<feature type="region of interest" description="Disordered" evidence="6">
    <location>
        <begin position="1"/>
        <end position="20"/>
    </location>
</feature>
<dbReference type="KEGG" id="ccro:CMC5_062860"/>
<dbReference type="PANTHER" id="PTHR43289">
    <property type="entry name" value="MITOGEN-ACTIVATED PROTEIN KINASE KINASE KINASE 20-RELATED"/>
    <property type="match status" value="1"/>
</dbReference>
<evidence type="ECO:0000259" key="7">
    <source>
        <dbReference type="PROSITE" id="PS50011"/>
    </source>
</evidence>
<dbReference type="GO" id="GO:0004674">
    <property type="term" value="F:protein serine/threonine kinase activity"/>
    <property type="evidence" value="ECO:0007669"/>
    <property type="project" value="TreeGrafter"/>
</dbReference>
<dbReference type="InterPro" id="IPR013320">
    <property type="entry name" value="ConA-like_dom_sf"/>
</dbReference>
<dbReference type="AlphaFoldDB" id="A0A0K1EN83"/>
<dbReference type="Gene3D" id="2.60.120.200">
    <property type="match status" value="1"/>
</dbReference>
<dbReference type="GO" id="GO:0005524">
    <property type="term" value="F:ATP binding"/>
    <property type="evidence" value="ECO:0007669"/>
    <property type="project" value="UniProtKB-UniRule"/>
</dbReference>
<dbReference type="EMBL" id="CP012159">
    <property type="protein sequence ID" value="AKT42063.1"/>
    <property type="molecule type" value="Genomic_DNA"/>
</dbReference>
<dbReference type="SUPFAM" id="SSF49899">
    <property type="entry name" value="Concanavalin A-like lectins/glucanases"/>
    <property type="match status" value="1"/>
</dbReference>
<keyword evidence="3" id="KW-0418">Kinase</keyword>
<dbReference type="PROSITE" id="PS50011">
    <property type="entry name" value="PROTEIN_KINASE_DOM"/>
    <property type="match status" value="1"/>
</dbReference>
<dbReference type="SUPFAM" id="SSF56112">
    <property type="entry name" value="Protein kinase-like (PK-like)"/>
    <property type="match status" value="1"/>
</dbReference>
<keyword evidence="1" id="KW-0808">Transferase</keyword>
<dbReference type="STRING" id="52.CMC5_062860"/>
<feature type="domain" description="Protein kinase" evidence="7">
    <location>
        <begin position="44"/>
        <end position="315"/>
    </location>
</feature>
<dbReference type="Proteomes" id="UP000067626">
    <property type="component" value="Chromosome"/>
</dbReference>
<evidence type="ECO:0000256" key="6">
    <source>
        <dbReference type="SAM" id="MobiDB-lite"/>
    </source>
</evidence>
<dbReference type="RefSeq" id="WP_156338983.1">
    <property type="nucleotide sequence ID" value="NZ_CP012159.1"/>
</dbReference>
<dbReference type="Pfam" id="PF00069">
    <property type="entry name" value="Pkinase"/>
    <property type="match status" value="1"/>
</dbReference>
<evidence type="ECO:0000313" key="8">
    <source>
        <dbReference type="EMBL" id="AKT42063.1"/>
    </source>
</evidence>
<reference evidence="8 9" key="1">
    <citation type="submission" date="2015-07" db="EMBL/GenBank/DDBJ databases">
        <title>Genome analysis of myxobacterium Chondromyces crocatus Cm c5 reveals a high potential for natural compound synthesis and the genetic basis for the loss of fruiting body formation.</title>
        <authorList>
            <person name="Zaburannyi N."/>
            <person name="Bunk B."/>
            <person name="Maier J."/>
            <person name="Overmann J."/>
            <person name="Mueller R."/>
        </authorList>
    </citation>
    <scope>NUCLEOTIDE SEQUENCE [LARGE SCALE GENOMIC DNA]</scope>
    <source>
        <strain evidence="8 9">Cm c5</strain>
    </source>
</reference>
<evidence type="ECO:0000256" key="3">
    <source>
        <dbReference type="ARBA" id="ARBA00022777"/>
    </source>
</evidence>
<dbReference type="Pfam" id="PF13385">
    <property type="entry name" value="Laminin_G_3"/>
    <property type="match status" value="1"/>
</dbReference>
<dbReference type="CDD" id="cd14014">
    <property type="entry name" value="STKc_PknB_like"/>
    <property type="match status" value="1"/>
</dbReference>
<evidence type="ECO:0000256" key="4">
    <source>
        <dbReference type="ARBA" id="ARBA00022840"/>
    </source>
</evidence>
<protein>
    <recommendedName>
        <fullName evidence="7">Protein kinase domain-containing protein</fullName>
    </recommendedName>
</protein>
<keyword evidence="4 5" id="KW-0067">ATP-binding</keyword>
<evidence type="ECO:0000256" key="2">
    <source>
        <dbReference type="ARBA" id="ARBA00022741"/>
    </source>
</evidence>
<sequence>MPPDEAGHGPAAAQEPWRDGEVCRPWSEDRGRALAPGEVVAGRYVVDAQLGDGAFSEVFTAWDGQPGSSCRVALKRLRPAHAMNARSLHRFEHRELALLVRVSAAGPAPNVVCPRSDGLVWHEGLPLMVLELVEGPSLRASMDRSRSLRLPVDTVGRIALGLAQGLAAIHAVGGIHRDLKPSNVRLRGDGSPVILDLGIAKALWDEQDTTTSAPAWMTHRYAAPEQLDRAPVSAACDVYALGLILHEMLDGKVPLAGATFASTRALRLGEDGRPSSPTGRGLADALARIASACLARCPARRPTANEVAVAIEAALAPERGRRARLLKAVPLLAAGLLGGACSGVTASSPSGGVDAFYPLGEALRVEVGDVAIGQGGAERYGPSPVPGRRGALHFDGESDFVEVPSGEALDVGRGDFSIAAWIRTNARGQTSVLVDKRDEHEGRVRGFSFYLQQGNLGVQLADRDRATKCVGSSCWAYSNYRSSGFVADGAWHHVVVAIRRNEIDGGVFYIDGRPAGAFDPTDRPRSLDSEAPLRVGRRSSSEGGFFAGDLADVALYRRQLSEAEVVDLFLKSPPPSS</sequence>
<dbReference type="PANTHER" id="PTHR43289:SF34">
    <property type="entry name" value="SERINE_THREONINE-PROTEIN KINASE YBDM-RELATED"/>
    <property type="match status" value="1"/>
</dbReference>
<dbReference type="Gene3D" id="1.10.510.10">
    <property type="entry name" value="Transferase(Phosphotransferase) domain 1"/>
    <property type="match status" value="1"/>
</dbReference>
<dbReference type="SMART" id="SM00220">
    <property type="entry name" value="S_TKc"/>
    <property type="match status" value="1"/>
</dbReference>
<dbReference type="InterPro" id="IPR000719">
    <property type="entry name" value="Prot_kinase_dom"/>
</dbReference>
<keyword evidence="9" id="KW-1185">Reference proteome</keyword>
<accession>A0A0K1EN83</accession>
<dbReference type="PROSITE" id="PS00107">
    <property type="entry name" value="PROTEIN_KINASE_ATP"/>
    <property type="match status" value="1"/>
</dbReference>
<evidence type="ECO:0000313" key="9">
    <source>
        <dbReference type="Proteomes" id="UP000067626"/>
    </source>
</evidence>
<proteinExistence type="predicted"/>